<name>A0A7G7G659_9BACT</name>
<gene>
    <name evidence="1" type="ORF">HUW51_07840</name>
</gene>
<dbReference type="SUPFAM" id="SSF53254">
    <property type="entry name" value="Phosphoglycerate mutase-like"/>
    <property type="match status" value="1"/>
</dbReference>
<dbReference type="AlphaFoldDB" id="A0A7G7G659"/>
<proteinExistence type="predicted"/>
<dbReference type="EMBL" id="CP055156">
    <property type="protein sequence ID" value="QNF32643.1"/>
    <property type="molecule type" value="Genomic_DNA"/>
</dbReference>
<evidence type="ECO:0000313" key="2">
    <source>
        <dbReference type="Proteomes" id="UP000515237"/>
    </source>
</evidence>
<dbReference type="KEGG" id="aswu:HUW51_07840"/>
<keyword evidence="2" id="KW-1185">Reference proteome</keyword>
<dbReference type="Proteomes" id="UP000515237">
    <property type="component" value="Chromosome"/>
</dbReference>
<evidence type="ECO:0000313" key="1">
    <source>
        <dbReference type="EMBL" id="QNF32643.1"/>
    </source>
</evidence>
<dbReference type="Gene3D" id="3.40.50.1240">
    <property type="entry name" value="Phosphoglycerate mutase-like"/>
    <property type="match status" value="1"/>
</dbReference>
<dbReference type="Pfam" id="PF00300">
    <property type="entry name" value="His_Phos_1"/>
    <property type="match status" value="1"/>
</dbReference>
<accession>A0A7G7G659</accession>
<dbReference type="RefSeq" id="WP_185273421.1">
    <property type="nucleotide sequence ID" value="NZ_CP055156.1"/>
</dbReference>
<organism evidence="1 2">
    <name type="scientific">Adhaeribacter swui</name>
    <dbReference type="NCBI Taxonomy" id="2086471"/>
    <lineage>
        <taxon>Bacteria</taxon>
        <taxon>Pseudomonadati</taxon>
        <taxon>Bacteroidota</taxon>
        <taxon>Cytophagia</taxon>
        <taxon>Cytophagales</taxon>
        <taxon>Hymenobacteraceae</taxon>
        <taxon>Adhaeribacter</taxon>
    </lineage>
</organism>
<sequence>MKELATRHIFLIRHQRPNVSKSGFFNQQQASQFLKNYDICTIEQLVNKPAGLPYEHVTQVFCSTLPRAKQTAQAIFGNEVSLIADPVFNEFPRQIFPVPFLKFPIKFWLYGARVLWLLGLNNQDLEPFHQARQRARKAAQKLAQQADKDGKVVLVAHGFLNFFVRRALRKMGWQVVRQDGSGFLGVTELVKK</sequence>
<dbReference type="InterPro" id="IPR029033">
    <property type="entry name" value="His_PPase_superfam"/>
</dbReference>
<dbReference type="CDD" id="cd07040">
    <property type="entry name" value="HP"/>
    <property type="match status" value="1"/>
</dbReference>
<reference evidence="1 2" key="1">
    <citation type="journal article" date="2018" name="Int. J. Syst. Evol. Microbiol.">
        <title>Adhaeribacter swui sp. nov., isolated from wet mud.</title>
        <authorList>
            <person name="Kim D.U."/>
            <person name="Kim K.W."/>
            <person name="Kang M.S."/>
            <person name="Kim J.Y."/>
            <person name="Jang J.H."/>
            <person name="Kim M.K."/>
        </authorList>
    </citation>
    <scope>NUCLEOTIDE SEQUENCE [LARGE SCALE GENOMIC DNA]</scope>
    <source>
        <strain evidence="1 2">KCTC 52873</strain>
    </source>
</reference>
<protein>
    <submittedName>
        <fullName evidence="1">Histidine phosphatase family protein</fullName>
    </submittedName>
</protein>
<dbReference type="InterPro" id="IPR013078">
    <property type="entry name" value="His_Pase_superF_clade-1"/>
</dbReference>